<sequence length="261" mass="28994">MSSLSQLFVALLLLSVTYTSADNPTEYCNQNTLISSSSPISANIDHLLTDIVTKFQQGATFVESSYGENNNTVYGLAQCRGDLGSKDCLACIQDAAKQVRELCPSQSDARIWYDYCFLRHSQDQFFTHLDTSNGFLYANTAHVTDPDMFNHELGNIFKKIVSKAVKPSSGGLAKDKKKLTDFETLYALVQCTRDLSPLSCAQCLGEAIQNFGGFCSNSQGCRVLYSSCYIRYELYPYFFPLDGQSPKNKGHSLMKPLTNHP</sequence>
<feature type="signal peptide" evidence="6">
    <location>
        <begin position="1"/>
        <end position="21"/>
    </location>
</feature>
<feature type="domain" description="Gnk2-homologous" evidence="7">
    <location>
        <begin position="22"/>
        <end position="125"/>
    </location>
</feature>
<evidence type="ECO:0000256" key="6">
    <source>
        <dbReference type="SAM" id="SignalP"/>
    </source>
</evidence>
<dbReference type="Proteomes" id="UP000813463">
    <property type="component" value="Chromosome 1"/>
</dbReference>
<keyword evidence="4" id="KW-0677">Repeat</keyword>
<dbReference type="GO" id="GO:0005576">
    <property type="term" value="C:extracellular region"/>
    <property type="evidence" value="ECO:0007669"/>
    <property type="project" value="UniProtKB-SubCell"/>
</dbReference>
<accession>A0A9R0K9I6</accession>
<evidence type="ECO:0000313" key="9">
    <source>
        <dbReference type="RefSeq" id="XP_021863469.2"/>
    </source>
</evidence>
<dbReference type="InterPro" id="IPR002902">
    <property type="entry name" value="GNK2"/>
</dbReference>
<keyword evidence="2" id="KW-0964">Secreted</keyword>
<reference evidence="8" key="1">
    <citation type="journal article" date="2021" name="Nat. Commun.">
        <title>Genomic analyses provide insights into spinach domestication and the genetic basis of agronomic traits.</title>
        <authorList>
            <person name="Cai X."/>
            <person name="Sun X."/>
            <person name="Xu C."/>
            <person name="Sun H."/>
            <person name="Wang X."/>
            <person name="Ge C."/>
            <person name="Zhang Z."/>
            <person name="Wang Q."/>
            <person name="Fei Z."/>
            <person name="Jiao C."/>
            <person name="Wang Q."/>
        </authorList>
    </citation>
    <scope>NUCLEOTIDE SEQUENCE [LARGE SCALE GENOMIC DNA]</scope>
    <source>
        <strain evidence="8">cv. Varoflay</strain>
    </source>
</reference>
<dbReference type="InterPro" id="IPR038408">
    <property type="entry name" value="GNK2_sf"/>
</dbReference>
<evidence type="ECO:0000259" key="7">
    <source>
        <dbReference type="PROSITE" id="PS51473"/>
    </source>
</evidence>
<proteinExistence type="inferred from homology"/>
<organism evidence="8 9">
    <name type="scientific">Spinacia oleracea</name>
    <name type="common">Spinach</name>
    <dbReference type="NCBI Taxonomy" id="3562"/>
    <lineage>
        <taxon>Eukaryota</taxon>
        <taxon>Viridiplantae</taxon>
        <taxon>Streptophyta</taxon>
        <taxon>Embryophyta</taxon>
        <taxon>Tracheophyta</taxon>
        <taxon>Spermatophyta</taxon>
        <taxon>Magnoliopsida</taxon>
        <taxon>eudicotyledons</taxon>
        <taxon>Gunneridae</taxon>
        <taxon>Pentapetalae</taxon>
        <taxon>Caryophyllales</taxon>
        <taxon>Chenopodiaceae</taxon>
        <taxon>Chenopodioideae</taxon>
        <taxon>Anserineae</taxon>
        <taxon>Spinacia</taxon>
    </lineage>
</organism>
<evidence type="ECO:0000256" key="3">
    <source>
        <dbReference type="ARBA" id="ARBA00022729"/>
    </source>
</evidence>
<dbReference type="AlphaFoldDB" id="A0A9R0K9I6"/>
<dbReference type="Gene3D" id="3.30.430.20">
    <property type="entry name" value="Gnk2 domain, C-X8-C-X2-C motif"/>
    <property type="match status" value="2"/>
</dbReference>
<dbReference type="CDD" id="cd23509">
    <property type="entry name" value="Gnk2-like"/>
    <property type="match status" value="2"/>
</dbReference>
<dbReference type="PROSITE" id="PS51473">
    <property type="entry name" value="GNK2"/>
    <property type="match status" value="2"/>
</dbReference>
<evidence type="ECO:0000313" key="8">
    <source>
        <dbReference type="Proteomes" id="UP000813463"/>
    </source>
</evidence>
<comment type="subcellular location">
    <subcellularLocation>
        <location evidence="1">Secreted</location>
    </subcellularLocation>
</comment>
<name>A0A9R0K9I6_SPIOL</name>
<feature type="chain" id="PRO_5045468189" evidence="6">
    <location>
        <begin position="22"/>
        <end position="261"/>
    </location>
</feature>
<keyword evidence="8" id="KW-1185">Reference proteome</keyword>
<dbReference type="Pfam" id="PF01657">
    <property type="entry name" value="Stress-antifung"/>
    <property type="match status" value="2"/>
</dbReference>
<feature type="domain" description="Gnk2-homologous" evidence="7">
    <location>
        <begin position="131"/>
        <end position="237"/>
    </location>
</feature>
<gene>
    <name evidence="9" type="primary">LOC110802329</name>
</gene>
<evidence type="ECO:0000256" key="2">
    <source>
        <dbReference type="ARBA" id="ARBA00022525"/>
    </source>
</evidence>
<dbReference type="KEGG" id="soe:110802329"/>
<dbReference type="RefSeq" id="XP_021863469.2">
    <property type="nucleotide sequence ID" value="XM_022007777.2"/>
</dbReference>
<evidence type="ECO:0000256" key="5">
    <source>
        <dbReference type="ARBA" id="ARBA00038515"/>
    </source>
</evidence>
<comment type="similarity">
    <text evidence="5">Belongs to the cysteine-rich repeat secretory protein family.</text>
</comment>
<dbReference type="GeneID" id="110802329"/>
<reference evidence="9" key="2">
    <citation type="submission" date="2025-08" db="UniProtKB">
        <authorList>
            <consortium name="RefSeq"/>
        </authorList>
    </citation>
    <scope>IDENTIFICATION</scope>
    <source>
        <tissue evidence="9">Leaf</tissue>
    </source>
</reference>
<dbReference type="InterPro" id="IPR050581">
    <property type="entry name" value="CRR_secretory_protein"/>
</dbReference>
<keyword evidence="3 6" id="KW-0732">Signal</keyword>
<dbReference type="PANTHER" id="PTHR32411:SF55">
    <property type="entry name" value="CYSTEINE-RICH REPEAT SECRETORY PROTEIN 55"/>
    <property type="match status" value="1"/>
</dbReference>
<protein>
    <submittedName>
        <fullName evidence="9">Cysteine-rich repeat secretory protein 55</fullName>
    </submittedName>
</protein>
<dbReference type="PANTHER" id="PTHR32411">
    <property type="entry name" value="CYSTEINE-RICH REPEAT SECRETORY PROTEIN 38-RELATED"/>
    <property type="match status" value="1"/>
</dbReference>
<evidence type="ECO:0000256" key="4">
    <source>
        <dbReference type="ARBA" id="ARBA00022737"/>
    </source>
</evidence>
<evidence type="ECO:0000256" key="1">
    <source>
        <dbReference type="ARBA" id="ARBA00004613"/>
    </source>
</evidence>